<evidence type="ECO:0000313" key="4">
    <source>
        <dbReference type="Proteomes" id="UP000767291"/>
    </source>
</evidence>
<keyword evidence="4" id="KW-1185">Reference proteome</keyword>
<organism evidence="3 4">
    <name type="scientific">Metaclostridioides mangenotii</name>
    <dbReference type="NCBI Taxonomy" id="1540"/>
    <lineage>
        <taxon>Bacteria</taxon>
        <taxon>Bacillati</taxon>
        <taxon>Bacillota</taxon>
        <taxon>Clostridia</taxon>
        <taxon>Peptostreptococcales</taxon>
        <taxon>Peptostreptococcaceae</taxon>
        <taxon>Metaclostridioides</taxon>
    </lineage>
</organism>
<dbReference type="EMBL" id="JAGGJX010000001">
    <property type="protein sequence ID" value="MBP1854529.1"/>
    <property type="molecule type" value="Genomic_DNA"/>
</dbReference>
<dbReference type="NCBIfam" id="TIGR00732">
    <property type="entry name" value="dprA"/>
    <property type="match status" value="1"/>
</dbReference>
<name>A0ABS4E9B6_9FIRM</name>
<sequence length="366" mass="40914">MEKRDMYLMLKSIACVGNIAIEKIEDKLGDLEILFDLSDKEIYDLENLNLNIKKNIVKYRSQAYLDELKENLYKKQVEFICSKDELYPKKLRNTYNNPKVLFYKGNIENIDNNMNIAMIGSRKPTYYGINCARKMSRQLSDVGINIVSGLAMGIDSYSHLGCIEGRSKTIAVLGSGVDNPLPKKNIGLANKIIEDGGLLLSEYNVNSSVKSCNFYSRNRIVSGISDGVVVVEAAKKSGSLITVDFALEQGKNIFSVPGNINSDLSKGCNKIIKEGAKLIEDIEDILEEYNIKAISNQKKIFDVDNSSLNADSKHIVSLIKKEGNLHIDKICDYTGIDIKSVNIILSKLQLEDIIIEMNNNTYSLNV</sequence>
<dbReference type="SUPFAM" id="SSF102405">
    <property type="entry name" value="MCP/YpsA-like"/>
    <property type="match status" value="1"/>
</dbReference>
<proteinExistence type="inferred from homology"/>
<comment type="caution">
    <text evidence="3">The sequence shown here is derived from an EMBL/GenBank/DDBJ whole genome shotgun (WGS) entry which is preliminary data.</text>
</comment>
<dbReference type="Proteomes" id="UP000767291">
    <property type="component" value="Unassembled WGS sequence"/>
</dbReference>
<dbReference type="PANTHER" id="PTHR43022:SF1">
    <property type="entry name" value="PROTEIN SMF"/>
    <property type="match status" value="1"/>
</dbReference>
<comment type="similarity">
    <text evidence="1">Belongs to the DprA/Smf family.</text>
</comment>
<accession>A0ABS4E9B6</accession>
<gene>
    <name evidence="3" type="ORF">J2Z43_000919</name>
</gene>
<dbReference type="InterPro" id="IPR057666">
    <property type="entry name" value="DrpA_SLOG"/>
</dbReference>
<reference evidence="3 4" key="1">
    <citation type="submission" date="2021-03" db="EMBL/GenBank/DDBJ databases">
        <title>Genomic Encyclopedia of Type Strains, Phase IV (KMG-IV): sequencing the most valuable type-strain genomes for metagenomic binning, comparative biology and taxonomic classification.</title>
        <authorList>
            <person name="Goeker M."/>
        </authorList>
    </citation>
    <scope>NUCLEOTIDE SEQUENCE [LARGE SCALE GENOMIC DNA]</scope>
    <source>
        <strain evidence="3 4">DSM 1289</strain>
    </source>
</reference>
<dbReference type="Pfam" id="PF02481">
    <property type="entry name" value="DNA_processg_A"/>
    <property type="match status" value="1"/>
</dbReference>
<dbReference type="Gene3D" id="3.40.50.450">
    <property type="match status" value="1"/>
</dbReference>
<dbReference type="PANTHER" id="PTHR43022">
    <property type="entry name" value="PROTEIN SMF"/>
    <property type="match status" value="1"/>
</dbReference>
<dbReference type="InterPro" id="IPR003488">
    <property type="entry name" value="DprA"/>
</dbReference>
<evidence type="ECO:0000313" key="3">
    <source>
        <dbReference type="EMBL" id="MBP1854529.1"/>
    </source>
</evidence>
<protein>
    <submittedName>
        <fullName evidence="3">DNA processing protein</fullName>
    </submittedName>
</protein>
<evidence type="ECO:0000256" key="1">
    <source>
        <dbReference type="ARBA" id="ARBA00006525"/>
    </source>
</evidence>
<evidence type="ECO:0000259" key="2">
    <source>
        <dbReference type="Pfam" id="PF02481"/>
    </source>
</evidence>
<feature type="domain" description="Smf/DprA SLOG" evidence="2">
    <location>
        <begin position="79"/>
        <end position="289"/>
    </location>
</feature>
<dbReference type="RefSeq" id="WP_209456025.1">
    <property type="nucleotide sequence ID" value="NZ_BAAACS010000012.1"/>
</dbReference>